<dbReference type="PROSITE" id="PS51450">
    <property type="entry name" value="LRR"/>
    <property type="match status" value="5"/>
</dbReference>
<evidence type="ECO:0000313" key="9">
    <source>
        <dbReference type="Proteomes" id="UP000007241"/>
    </source>
</evidence>
<feature type="region of interest" description="Disordered" evidence="6">
    <location>
        <begin position="1"/>
        <end position="21"/>
    </location>
</feature>
<protein>
    <recommendedName>
        <fullName evidence="7">Guanylate kinase-like domain-containing protein</fullName>
    </recommendedName>
</protein>
<dbReference type="InParanoid" id="F4PCQ3"/>
<dbReference type="OrthoDB" id="6334211at2759"/>
<feature type="domain" description="Guanylate kinase-like" evidence="7">
    <location>
        <begin position="435"/>
        <end position="638"/>
    </location>
</feature>
<dbReference type="Proteomes" id="UP000007241">
    <property type="component" value="Unassembled WGS sequence"/>
</dbReference>
<proteinExistence type="inferred from homology"/>
<dbReference type="InterPro" id="IPR008145">
    <property type="entry name" value="GK/Ca_channel_bsu"/>
</dbReference>
<dbReference type="InterPro" id="IPR008144">
    <property type="entry name" value="Guanylate_kin-like_dom"/>
</dbReference>
<accession>F4PCQ3</accession>
<dbReference type="RefSeq" id="XP_006682453.1">
    <property type="nucleotide sequence ID" value="XM_006682390.1"/>
</dbReference>
<dbReference type="SUPFAM" id="SSF52058">
    <property type="entry name" value="L domain-like"/>
    <property type="match status" value="1"/>
</dbReference>
<comment type="similarity">
    <text evidence="1">Belongs to the guanylate kinase family.</text>
</comment>
<dbReference type="STRING" id="684364.F4PCQ3"/>
<dbReference type="PROSITE" id="PS00856">
    <property type="entry name" value="GUANYLATE_KINASE_1"/>
    <property type="match status" value="1"/>
</dbReference>
<dbReference type="GO" id="GO:0005829">
    <property type="term" value="C:cytosol"/>
    <property type="evidence" value="ECO:0000318"/>
    <property type="project" value="GO_Central"/>
</dbReference>
<dbReference type="FunFam" id="3.80.10.10:FF:002553">
    <property type="entry name" value="Guanylate kinase"/>
    <property type="match status" value="1"/>
</dbReference>
<evidence type="ECO:0000256" key="6">
    <source>
        <dbReference type="SAM" id="MobiDB-lite"/>
    </source>
</evidence>
<evidence type="ECO:0000313" key="8">
    <source>
        <dbReference type="EMBL" id="EGF76986.1"/>
    </source>
</evidence>
<dbReference type="AlphaFoldDB" id="F4PCQ3"/>
<feature type="compositionally biased region" description="Polar residues" evidence="6">
    <location>
        <begin position="575"/>
        <end position="588"/>
    </location>
</feature>
<dbReference type="Pfam" id="PF00625">
    <property type="entry name" value="Guanylate_kin"/>
    <property type="match status" value="1"/>
</dbReference>
<evidence type="ECO:0000256" key="2">
    <source>
        <dbReference type="ARBA" id="ARBA00022614"/>
    </source>
</evidence>
<dbReference type="HOGENOM" id="CLU_019293_1_0_1"/>
<dbReference type="SUPFAM" id="SSF52540">
    <property type="entry name" value="P-loop containing nucleoside triphosphate hydrolases"/>
    <property type="match status" value="1"/>
</dbReference>
<organism evidence="8 9">
    <name type="scientific">Batrachochytrium dendrobatidis (strain JAM81 / FGSC 10211)</name>
    <name type="common">Frog chytrid fungus</name>
    <dbReference type="NCBI Taxonomy" id="684364"/>
    <lineage>
        <taxon>Eukaryota</taxon>
        <taxon>Fungi</taxon>
        <taxon>Fungi incertae sedis</taxon>
        <taxon>Chytridiomycota</taxon>
        <taxon>Chytridiomycota incertae sedis</taxon>
        <taxon>Chytridiomycetes</taxon>
        <taxon>Rhizophydiales</taxon>
        <taxon>Rhizophydiales incertae sedis</taxon>
        <taxon>Batrachochytrium</taxon>
    </lineage>
</organism>
<evidence type="ECO:0000256" key="1">
    <source>
        <dbReference type="ARBA" id="ARBA00005790"/>
    </source>
</evidence>
<dbReference type="InterPro" id="IPR020590">
    <property type="entry name" value="Guanylate_kinase_CS"/>
</dbReference>
<name>F4PCQ3_BATDJ</name>
<gene>
    <name evidence="8" type="ORF">BATDEDRAFT_36157</name>
</gene>
<dbReference type="OMA" id="ADDPYPM"/>
<dbReference type="PROSITE" id="PS50052">
    <property type="entry name" value="GUANYLATE_KINASE_2"/>
    <property type="match status" value="1"/>
</dbReference>
<keyword evidence="5" id="KW-0418">Kinase</keyword>
<evidence type="ECO:0000259" key="7">
    <source>
        <dbReference type="PROSITE" id="PS50052"/>
    </source>
</evidence>
<dbReference type="Gene3D" id="3.80.10.10">
    <property type="entry name" value="Ribonuclease Inhibitor"/>
    <property type="match status" value="2"/>
</dbReference>
<dbReference type="GeneID" id="18240994"/>
<keyword evidence="2" id="KW-0433">Leucine-rich repeat</keyword>
<dbReference type="EMBL" id="GL882894">
    <property type="protein sequence ID" value="EGF76986.1"/>
    <property type="molecule type" value="Genomic_DNA"/>
</dbReference>
<dbReference type="PANTHER" id="PTHR23117:SF13">
    <property type="entry name" value="GUANYLATE KINASE"/>
    <property type="match status" value="1"/>
</dbReference>
<evidence type="ECO:0000256" key="3">
    <source>
        <dbReference type="ARBA" id="ARBA00022679"/>
    </source>
</evidence>
<dbReference type="GO" id="GO:0004385">
    <property type="term" value="F:GMP kinase activity"/>
    <property type="evidence" value="ECO:0000318"/>
    <property type="project" value="GO_Central"/>
</dbReference>
<dbReference type="PANTHER" id="PTHR23117">
    <property type="entry name" value="GUANYLATE KINASE-RELATED"/>
    <property type="match status" value="1"/>
</dbReference>
<keyword evidence="4" id="KW-0677">Repeat</keyword>
<dbReference type="InterPro" id="IPR001611">
    <property type="entry name" value="Leu-rich_rpt"/>
</dbReference>
<dbReference type="SMART" id="SM00072">
    <property type="entry name" value="GuKc"/>
    <property type="match status" value="1"/>
</dbReference>
<dbReference type="SMART" id="SM00369">
    <property type="entry name" value="LRR_TYP"/>
    <property type="match status" value="3"/>
</dbReference>
<evidence type="ECO:0000256" key="4">
    <source>
        <dbReference type="ARBA" id="ARBA00022737"/>
    </source>
</evidence>
<dbReference type="Gene3D" id="3.40.50.300">
    <property type="entry name" value="P-loop containing nucleotide triphosphate hydrolases"/>
    <property type="match status" value="1"/>
</dbReference>
<feature type="region of interest" description="Disordered" evidence="6">
    <location>
        <begin position="575"/>
        <end position="596"/>
    </location>
</feature>
<sequence length="651" mass="73771">MGDTGVALQPLATEQNTRPDSHLTATLLGKSRSKETLLSSSTHKLSKDKSKSVDNTLALNAIASSKLNIATAVAAEEVNESSEAKEQREAHELVDEYYRRIEMLSLPVDMLKKGLSHMGLAPIGHKLVYQKLSIPYAGLNNISALREYPYIQNLELQGNNITDITALGSMQYLVQIDLSSNRLTDVLAFDPPPHNLQQVDLSRNQITTIRDLSQHRFLTYLNLDSNLICDITGLSDCKNLRHLCMANNGITCIDGLVHLPLRMLDLRNNRITTLKGIETLLKLEQVQLSKNAIVSVEELKDHPSLRSLDIESNFIADIDQVYILVTLPRLHEVRLRNNPFTNLPAAIWYPKDRVVPMHTTTHYPPSYRLKTVFLLQKLTILDSLPVSPEEKVAAVNTYDPPQNVIVAVQHAHMEKKQAWSYARIRGEDLMRARRLRPLVLCGPNGAGKRTLTSRLLKEFPHIYGLTVSHTTRRPRPGEENGVHYHFVSRSEMEKLNEKGEFIQIVVLFGNMYGTSMDAVDKVTKEGKICIMDLELEGLLALRKSKLKPRFIYVTTPSMEVLQERLQARLDTPSMANKTTDLDASNNFETPEERDPNEVKGWLAKAKHTLADHDATLFDFTVMNDDLERAYKELKEYCLGMYWKDFEAEEQE</sequence>
<dbReference type="InterPro" id="IPR027417">
    <property type="entry name" value="P-loop_NTPase"/>
</dbReference>
<keyword evidence="3" id="KW-0808">Transferase</keyword>
<dbReference type="CDD" id="cd00071">
    <property type="entry name" value="GMPK"/>
    <property type="match status" value="1"/>
</dbReference>
<dbReference type="SMART" id="SM00365">
    <property type="entry name" value="LRR_SD22"/>
    <property type="match status" value="4"/>
</dbReference>
<dbReference type="InterPro" id="IPR003591">
    <property type="entry name" value="Leu-rich_rpt_typical-subtyp"/>
</dbReference>
<evidence type="ECO:0000256" key="5">
    <source>
        <dbReference type="ARBA" id="ARBA00022777"/>
    </source>
</evidence>
<dbReference type="InterPro" id="IPR032675">
    <property type="entry name" value="LRR_dom_sf"/>
</dbReference>
<keyword evidence="9" id="KW-1185">Reference proteome</keyword>
<reference evidence="8 9" key="1">
    <citation type="submission" date="2009-12" db="EMBL/GenBank/DDBJ databases">
        <title>The draft genome of Batrachochytrium dendrobatidis.</title>
        <authorList>
            <consortium name="US DOE Joint Genome Institute (JGI-PGF)"/>
            <person name="Kuo A."/>
            <person name="Salamov A."/>
            <person name="Schmutz J."/>
            <person name="Lucas S."/>
            <person name="Pitluck S."/>
            <person name="Rosenblum E."/>
            <person name="Stajich J."/>
            <person name="Eisen M."/>
            <person name="Grigoriev I.V."/>
        </authorList>
    </citation>
    <scope>NUCLEOTIDE SEQUENCE [LARGE SCALE GENOMIC DNA]</scope>
    <source>
        <strain evidence="9">JAM81 / FGSC 10211</strain>
    </source>
</reference>